<evidence type="ECO:0000313" key="1">
    <source>
        <dbReference type="EMBL" id="MPN01584.1"/>
    </source>
</evidence>
<protein>
    <submittedName>
        <fullName evidence="1">Uncharacterized protein</fullName>
    </submittedName>
</protein>
<dbReference type="Gene3D" id="1.20.1260.10">
    <property type="match status" value="1"/>
</dbReference>
<dbReference type="InterPro" id="IPR009078">
    <property type="entry name" value="Ferritin-like_SF"/>
</dbReference>
<dbReference type="AlphaFoldDB" id="A0A645ELN1"/>
<comment type="caution">
    <text evidence="1">The sequence shown here is derived from an EMBL/GenBank/DDBJ whole genome shotgun (WGS) entry which is preliminary data.</text>
</comment>
<sequence length="130" mass="13912">MEPLFEEYGVSIPEKDWESMITVPASIEEAYAAGVDAEEKNIAMYESFLNKDLPDDVKDVFERLMNASDRHLTAFERQVDGTGCGSGTCDGTGYGNGYKTGTCNGMQRETGNNGAGGRAMGCQGTGTCTL</sequence>
<proteinExistence type="predicted"/>
<dbReference type="InterPro" id="IPR012347">
    <property type="entry name" value="Ferritin-like"/>
</dbReference>
<name>A0A645ELN1_9ZZZZ</name>
<gene>
    <name evidence="1" type="ORF">SDC9_148794</name>
</gene>
<organism evidence="1">
    <name type="scientific">bioreactor metagenome</name>
    <dbReference type="NCBI Taxonomy" id="1076179"/>
    <lineage>
        <taxon>unclassified sequences</taxon>
        <taxon>metagenomes</taxon>
        <taxon>ecological metagenomes</taxon>
    </lineage>
</organism>
<accession>A0A645ELN1</accession>
<reference evidence="1" key="1">
    <citation type="submission" date="2019-08" db="EMBL/GenBank/DDBJ databases">
        <authorList>
            <person name="Kucharzyk K."/>
            <person name="Murdoch R.W."/>
            <person name="Higgins S."/>
            <person name="Loffler F."/>
        </authorList>
    </citation>
    <scope>NUCLEOTIDE SEQUENCE</scope>
</reference>
<dbReference type="EMBL" id="VSSQ01047577">
    <property type="protein sequence ID" value="MPN01584.1"/>
    <property type="molecule type" value="Genomic_DNA"/>
</dbReference>
<dbReference type="SUPFAM" id="SSF47240">
    <property type="entry name" value="Ferritin-like"/>
    <property type="match status" value="1"/>
</dbReference>